<reference evidence="2 3" key="1">
    <citation type="submission" date="2018-05" db="EMBL/GenBank/DDBJ databases">
        <title>Complete Genome Sequences of Extremely Thermoacidophilic, Metal-Mobilizing Type-Strain Members of the Archaeal Family Sulfolobaceae: Acidianus brierleyi DSM-1651T, Acidianus sulfidivorans DSM-18786T, Metallosphaera hakonensis DSM-7519T, and Metallosphaera prunae DSM-10039T.</title>
        <authorList>
            <person name="Counts J.A."/>
            <person name="Kelly R.M."/>
        </authorList>
    </citation>
    <scope>NUCLEOTIDE SEQUENCE [LARGE SCALE GENOMIC DNA]</scope>
    <source>
        <strain evidence="2 3">DSM 1651</strain>
    </source>
</reference>
<evidence type="ECO:0000313" key="3">
    <source>
        <dbReference type="Proteomes" id="UP000248044"/>
    </source>
</evidence>
<dbReference type="Pfam" id="PF08394">
    <property type="entry name" value="Arc_trans_TRASH"/>
    <property type="match status" value="1"/>
</dbReference>
<sequence length="68" mass="8253">MPFQVENKYGNYRCDWCGKIINTNPIVVKTCCNNKPWTFCSSQCYNQWMREWLKRQEQKTGTKRNQLL</sequence>
<dbReference type="Proteomes" id="UP000248044">
    <property type="component" value="Chromosome"/>
</dbReference>
<organism evidence="2 3">
    <name type="scientific">Acidianus brierleyi</name>
    <dbReference type="NCBI Taxonomy" id="41673"/>
    <lineage>
        <taxon>Archaea</taxon>
        <taxon>Thermoproteota</taxon>
        <taxon>Thermoprotei</taxon>
        <taxon>Sulfolobales</taxon>
        <taxon>Sulfolobaceae</taxon>
        <taxon>Acidianus</taxon>
    </lineage>
</organism>
<proteinExistence type="predicted"/>
<gene>
    <name evidence="2" type="ORF">DFR85_08050</name>
</gene>
<dbReference type="EMBL" id="CP029289">
    <property type="protein sequence ID" value="AWR94556.1"/>
    <property type="molecule type" value="Genomic_DNA"/>
</dbReference>
<evidence type="ECO:0000313" key="2">
    <source>
        <dbReference type="EMBL" id="AWR94556.1"/>
    </source>
</evidence>
<accession>A0A2U9IF00</accession>
<dbReference type="KEGG" id="abri:DFR85_08050"/>
<dbReference type="OrthoDB" id="33200at2157"/>
<dbReference type="AlphaFoldDB" id="A0A2U9IF00"/>
<evidence type="ECO:0000259" key="1">
    <source>
        <dbReference type="Pfam" id="PF08394"/>
    </source>
</evidence>
<keyword evidence="3" id="KW-1185">Reference proteome</keyword>
<protein>
    <recommendedName>
        <fullName evidence="1">TRASH transcription regulator C-terminal prokaryotic domain-containing protein</fullName>
    </recommendedName>
</protein>
<feature type="domain" description="TRASH transcription regulator C-terminal prokaryotic" evidence="1">
    <location>
        <begin position="12"/>
        <end position="48"/>
    </location>
</feature>
<dbReference type="InterPro" id="IPR013603">
    <property type="entry name" value="TRASH_TR_C_prok"/>
</dbReference>
<name>A0A2U9IF00_9CREN</name>